<evidence type="ECO:0000313" key="2">
    <source>
        <dbReference type="Proteomes" id="UP001156389"/>
    </source>
</evidence>
<name>A0ABT2JTT1_9ACTN</name>
<accession>A0ABT2JTT1</accession>
<dbReference type="Proteomes" id="UP001156389">
    <property type="component" value="Unassembled WGS sequence"/>
</dbReference>
<proteinExistence type="predicted"/>
<dbReference type="EMBL" id="JAJAGO010000006">
    <property type="protein sequence ID" value="MCT2591161.1"/>
    <property type="molecule type" value="Genomic_DNA"/>
</dbReference>
<evidence type="ECO:0000313" key="1">
    <source>
        <dbReference type="EMBL" id="MCT2591161.1"/>
    </source>
</evidence>
<gene>
    <name evidence="1" type="ORF">LHJ74_14800</name>
</gene>
<comment type="caution">
    <text evidence="1">The sequence shown here is derived from an EMBL/GenBank/DDBJ whole genome shotgun (WGS) entry which is preliminary data.</text>
</comment>
<keyword evidence="2" id="KW-1185">Reference proteome</keyword>
<organism evidence="1 2">
    <name type="scientific">Streptomyces gossypii</name>
    <dbReference type="NCBI Taxonomy" id="2883101"/>
    <lineage>
        <taxon>Bacteria</taxon>
        <taxon>Bacillati</taxon>
        <taxon>Actinomycetota</taxon>
        <taxon>Actinomycetes</taxon>
        <taxon>Kitasatosporales</taxon>
        <taxon>Streptomycetaceae</taxon>
        <taxon>Streptomyces</taxon>
    </lineage>
</organism>
<reference evidence="1 2" key="1">
    <citation type="submission" date="2021-10" db="EMBL/GenBank/DDBJ databases">
        <title>Streptomyces gossypii sp. nov., isolated from soil collected from cotton field.</title>
        <authorList>
            <person name="Ge X."/>
            <person name="Chen X."/>
            <person name="Liu W."/>
        </authorList>
    </citation>
    <scope>NUCLEOTIDE SEQUENCE [LARGE SCALE GENOMIC DNA]</scope>
    <source>
        <strain evidence="1 2">N2-109</strain>
    </source>
</reference>
<sequence length="72" mass="7707">MPDDTELWSIAEAAEYLGIKPSSARGQLSRWGVRGTHRVGTDGRARAYYPAAAVRAAHAARPGPGARTDRTT</sequence>
<evidence type="ECO:0008006" key="3">
    <source>
        <dbReference type="Google" id="ProtNLM"/>
    </source>
</evidence>
<protein>
    <recommendedName>
        <fullName evidence="3">HTH merR-type domain-containing protein</fullName>
    </recommendedName>
</protein>
<dbReference type="RefSeq" id="WP_260218488.1">
    <property type="nucleotide sequence ID" value="NZ_JAJAGO010000006.1"/>
</dbReference>